<evidence type="ECO:0000259" key="1">
    <source>
        <dbReference type="Pfam" id="PF00717"/>
    </source>
</evidence>
<dbReference type="OrthoDB" id="194368at2"/>
<gene>
    <name evidence="2" type="ORF">FHR04_03400</name>
</gene>
<dbReference type="EMBL" id="VDMO01000003">
    <property type="protein sequence ID" value="TNM72356.1"/>
    <property type="molecule type" value="Genomic_DNA"/>
</dbReference>
<evidence type="ECO:0000313" key="2">
    <source>
        <dbReference type="EMBL" id="TNM72356.1"/>
    </source>
</evidence>
<dbReference type="SUPFAM" id="SSF46785">
    <property type="entry name" value="Winged helix' DNA-binding domain"/>
    <property type="match status" value="1"/>
</dbReference>
<comment type="caution">
    <text evidence="2">The sequence shown here is derived from an EMBL/GenBank/DDBJ whole genome shotgun (WGS) entry which is preliminary data.</text>
</comment>
<protein>
    <submittedName>
        <fullName evidence="2">HTH domain-containing protein</fullName>
    </submittedName>
</protein>
<sequence length="248" mass="27232">MPVVCGSTWTRSNRLHSLSPSLVIALQRVYTQGVAALLDNAPRQSDVLIRLAELEQARVPVSASKLAQDLGLPRQSVRQYLLILQEKGLVNYDARVRQRASVSLTEAGHALTQTRLGFPIIGEVGAGQATYDQTQVLGHATLLRDALDLHEGDFLLRTCDDSLTGVGIFEHDLVAIRPTQEEPPSGHVVLVSWPQMPTATLKRWKRVGQRISLYTNWLDDVSIVLAARDVQIHGWMVGHIGIGNAGRS</sequence>
<dbReference type="InterPro" id="IPR036390">
    <property type="entry name" value="WH_DNA-bd_sf"/>
</dbReference>
<dbReference type="Proteomes" id="UP000313988">
    <property type="component" value="Unassembled WGS sequence"/>
</dbReference>
<dbReference type="InterPro" id="IPR036388">
    <property type="entry name" value="WH-like_DNA-bd_sf"/>
</dbReference>
<dbReference type="InterPro" id="IPR036286">
    <property type="entry name" value="LexA/Signal_pep-like_sf"/>
</dbReference>
<dbReference type="AlphaFoldDB" id="A0A5C4YA87"/>
<evidence type="ECO:0000313" key="3">
    <source>
        <dbReference type="Proteomes" id="UP000313988"/>
    </source>
</evidence>
<accession>A0A5C4YA87</accession>
<dbReference type="Gene3D" id="1.10.10.10">
    <property type="entry name" value="Winged helix-like DNA-binding domain superfamily/Winged helix DNA-binding domain"/>
    <property type="match status" value="1"/>
</dbReference>
<dbReference type="Gene3D" id="2.10.109.10">
    <property type="entry name" value="Umud Fragment, subunit A"/>
    <property type="match status" value="1"/>
</dbReference>
<dbReference type="InterPro" id="IPR015927">
    <property type="entry name" value="Peptidase_S24_S26A/B/C"/>
</dbReference>
<organism evidence="2 3">
    <name type="scientific">Deinococcus radiopugnans ATCC 19172</name>
    <dbReference type="NCBI Taxonomy" id="585398"/>
    <lineage>
        <taxon>Bacteria</taxon>
        <taxon>Thermotogati</taxon>
        <taxon>Deinococcota</taxon>
        <taxon>Deinococci</taxon>
        <taxon>Deinococcales</taxon>
        <taxon>Deinococcaceae</taxon>
        <taxon>Deinococcus</taxon>
    </lineage>
</organism>
<feature type="domain" description="Peptidase S24/S26A/S26B/S26C" evidence="1">
    <location>
        <begin position="119"/>
        <end position="236"/>
    </location>
</feature>
<dbReference type="SUPFAM" id="SSF51306">
    <property type="entry name" value="LexA/Signal peptidase"/>
    <property type="match status" value="1"/>
</dbReference>
<name>A0A5C4YA87_9DEIO</name>
<reference evidence="2 3" key="1">
    <citation type="submission" date="2019-06" db="EMBL/GenBank/DDBJ databases">
        <title>Genome sequence of Deinococcus radiopugnans ATCC 19172.</title>
        <authorList>
            <person name="Maclea K.S."/>
            <person name="Maynard C.R."/>
        </authorList>
    </citation>
    <scope>NUCLEOTIDE SEQUENCE [LARGE SCALE GENOMIC DNA]</scope>
    <source>
        <strain evidence="2 3">ATCC 19172</strain>
    </source>
</reference>
<dbReference type="Pfam" id="PF00717">
    <property type="entry name" value="Peptidase_S24"/>
    <property type="match status" value="1"/>
</dbReference>
<proteinExistence type="predicted"/>